<gene>
    <name evidence="4" type="ORF">BCV69DRAFT_272473</name>
</gene>
<keyword evidence="2" id="KW-0647">Proteasome</keyword>
<dbReference type="Proteomes" id="UP000245942">
    <property type="component" value="Unassembled WGS sequence"/>
</dbReference>
<dbReference type="EMBL" id="KZ819332">
    <property type="protein sequence ID" value="PWN19172.1"/>
    <property type="molecule type" value="Genomic_DNA"/>
</dbReference>
<organism evidence="4 5">
    <name type="scientific">Pseudomicrostroma glucosiphilum</name>
    <dbReference type="NCBI Taxonomy" id="1684307"/>
    <lineage>
        <taxon>Eukaryota</taxon>
        <taxon>Fungi</taxon>
        <taxon>Dikarya</taxon>
        <taxon>Basidiomycota</taxon>
        <taxon>Ustilaginomycotina</taxon>
        <taxon>Exobasidiomycetes</taxon>
        <taxon>Microstromatales</taxon>
        <taxon>Microstromatales incertae sedis</taxon>
        <taxon>Pseudomicrostroma</taxon>
    </lineage>
</organism>
<dbReference type="FunFam" id="1.25.40.990:FF:000001">
    <property type="entry name" value="26S proteasome non-ATPase regulatory subunit"/>
    <property type="match status" value="1"/>
</dbReference>
<feature type="domain" description="CSN8/PSMD8/EIF3K" evidence="3">
    <location>
        <begin position="114"/>
        <end position="251"/>
    </location>
</feature>
<dbReference type="InterPro" id="IPR033464">
    <property type="entry name" value="CSN8_PSD8_EIF3K"/>
</dbReference>
<proteinExistence type="inferred from homology"/>
<evidence type="ECO:0000259" key="3">
    <source>
        <dbReference type="Pfam" id="PF10075"/>
    </source>
</evidence>
<comment type="similarity">
    <text evidence="1">Belongs to the proteasome subunit S14 family.</text>
</comment>
<evidence type="ECO:0000256" key="1">
    <source>
        <dbReference type="ARBA" id="ARBA00009627"/>
    </source>
</evidence>
<dbReference type="GO" id="GO:0005829">
    <property type="term" value="C:cytosol"/>
    <property type="evidence" value="ECO:0007669"/>
    <property type="project" value="TreeGrafter"/>
</dbReference>
<dbReference type="GO" id="GO:0008541">
    <property type="term" value="C:proteasome regulatory particle, lid subcomplex"/>
    <property type="evidence" value="ECO:0007669"/>
    <property type="project" value="TreeGrafter"/>
</dbReference>
<evidence type="ECO:0000313" key="4">
    <source>
        <dbReference type="EMBL" id="PWN19172.1"/>
    </source>
</evidence>
<dbReference type="GeneID" id="37012712"/>
<accession>A0A316U1B9</accession>
<protein>
    <recommendedName>
        <fullName evidence="3">CSN8/PSMD8/EIF3K domain-containing protein</fullName>
    </recommendedName>
</protein>
<dbReference type="InterPro" id="IPR006746">
    <property type="entry name" value="26S_Psome_Rpn12"/>
</dbReference>
<dbReference type="STRING" id="1684307.A0A316U1B9"/>
<dbReference type="GO" id="GO:0043161">
    <property type="term" value="P:proteasome-mediated ubiquitin-dependent protein catabolic process"/>
    <property type="evidence" value="ECO:0007669"/>
    <property type="project" value="TreeGrafter"/>
</dbReference>
<sequence length="281" mass="30931">MASSSSSSSASLSSQHAQLLRSFSSLSSTSPSAADLKSLSLQLTKLKIALTQAGLLVPTKDAKKDDLVLARDVLEVGAFWSIRAKDVKSFDRYIDLLRVFYTDLGSLLPASSNQPPLLGLSLLRLLSSNAIASFHTTLETLPPALVADSPYLQHPVNLERWLMEGSYSKVWRSRDQVPQEEYRFFVDGLMETIRHEIASCEEKAYDSLPLNDAATLLFFDRMQQVSDFANERGWQINPSTQTVHFGKKASAAAAGTYGDPIPKRAMIASNLSFARELESIV</sequence>
<evidence type="ECO:0000256" key="2">
    <source>
        <dbReference type="ARBA" id="ARBA00022942"/>
    </source>
</evidence>
<name>A0A316U1B9_9BASI</name>
<dbReference type="GO" id="GO:0005634">
    <property type="term" value="C:nucleus"/>
    <property type="evidence" value="ECO:0007669"/>
    <property type="project" value="TreeGrafter"/>
</dbReference>
<dbReference type="AlphaFoldDB" id="A0A316U1B9"/>
<dbReference type="Pfam" id="PF10075">
    <property type="entry name" value="CSN8_PSD8_EIF3K"/>
    <property type="match status" value="1"/>
</dbReference>
<dbReference type="OrthoDB" id="8775810at2759"/>
<evidence type="ECO:0000313" key="5">
    <source>
        <dbReference type="Proteomes" id="UP000245942"/>
    </source>
</evidence>
<dbReference type="Gene3D" id="1.25.40.990">
    <property type="match status" value="1"/>
</dbReference>
<dbReference type="PANTHER" id="PTHR12387:SF0">
    <property type="entry name" value="26S PROTEASOME NON-ATPASE REGULATORY SUBUNIT 8"/>
    <property type="match status" value="1"/>
</dbReference>
<dbReference type="RefSeq" id="XP_025346332.1">
    <property type="nucleotide sequence ID" value="XM_025490978.1"/>
</dbReference>
<dbReference type="PANTHER" id="PTHR12387">
    <property type="entry name" value="26S PROTEASOME NON-ATPASE REGULATORY SUBUNIT 8"/>
    <property type="match status" value="1"/>
</dbReference>
<keyword evidence="5" id="KW-1185">Reference proteome</keyword>
<reference evidence="4 5" key="1">
    <citation type="journal article" date="2018" name="Mol. Biol. Evol.">
        <title>Broad Genomic Sampling Reveals a Smut Pathogenic Ancestry of the Fungal Clade Ustilaginomycotina.</title>
        <authorList>
            <person name="Kijpornyongpan T."/>
            <person name="Mondo S.J."/>
            <person name="Barry K."/>
            <person name="Sandor L."/>
            <person name="Lee J."/>
            <person name="Lipzen A."/>
            <person name="Pangilinan J."/>
            <person name="LaButti K."/>
            <person name="Hainaut M."/>
            <person name="Henrissat B."/>
            <person name="Grigoriev I.V."/>
            <person name="Spatafora J.W."/>
            <person name="Aime M.C."/>
        </authorList>
    </citation>
    <scope>NUCLEOTIDE SEQUENCE [LARGE SCALE GENOMIC DNA]</scope>
    <source>
        <strain evidence="4 5">MCA 4718</strain>
    </source>
</reference>